<keyword evidence="1" id="KW-0812">Transmembrane</keyword>
<keyword evidence="1" id="KW-1133">Transmembrane helix</keyword>
<keyword evidence="1" id="KW-0472">Membrane</keyword>
<gene>
    <name evidence="2" type="ORF">F8377_03450</name>
</gene>
<proteinExistence type="predicted"/>
<dbReference type="EMBL" id="WBZJ01000001">
    <property type="protein sequence ID" value="KAB3523209.1"/>
    <property type="molecule type" value="Genomic_DNA"/>
</dbReference>
<dbReference type="RefSeq" id="WP_151841812.1">
    <property type="nucleotide sequence ID" value="NZ_CP061033.1"/>
</dbReference>
<accession>A0ABQ6VG88</accession>
<evidence type="ECO:0000313" key="2">
    <source>
        <dbReference type="EMBL" id="KAB3523209.1"/>
    </source>
</evidence>
<name>A0ABQ6VG88_9CORY</name>
<organism evidence="2 3">
    <name type="scientific">Corynebacterium zhongnanshanii</name>
    <dbReference type="NCBI Taxonomy" id="2768834"/>
    <lineage>
        <taxon>Bacteria</taxon>
        <taxon>Bacillati</taxon>
        <taxon>Actinomycetota</taxon>
        <taxon>Actinomycetes</taxon>
        <taxon>Mycobacteriales</taxon>
        <taxon>Corynebacteriaceae</taxon>
        <taxon>Corynebacterium</taxon>
    </lineage>
</organism>
<feature type="transmembrane region" description="Helical" evidence="1">
    <location>
        <begin position="40"/>
        <end position="58"/>
    </location>
</feature>
<feature type="transmembrane region" description="Helical" evidence="1">
    <location>
        <begin position="98"/>
        <end position="118"/>
    </location>
</feature>
<evidence type="ECO:0000256" key="1">
    <source>
        <dbReference type="SAM" id="Phobius"/>
    </source>
</evidence>
<feature type="transmembrane region" description="Helical" evidence="1">
    <location>
        <begin position="124"/>
        <end position="143"/>
    </location>
</feature>
<feature type="transmembrane region" description="Helical" evidence="1">
    <location>
        <begin position="64"/>
        <end position="86"/>
    </location>
</feature>
<dbReference type="Proteomes" id="UP000436181">
    <property type="component" value="Unassembled WGS sequence"/>
</dbReference>
<sequence>MSEHNANTPAHDRPADLPELNDVSQVDDQVWPLTRAVRNGSIAVAALIVVSLMFWGATNDLPGLWGALIGGLIGGSFMLLTVWVVLLSARTTPTRTLVIVLGSWLLKMAVFLGIMIFIQDMDFYYRPAFAVTTILAMIAALATETYAVTQAQRLYVG</sequence>
<reference evidence="2 3" key="1">
    <citation type="submission" date="2019-10" db="EMBL/GenBank/DDBJ databases">
        <title>Corynebacterium sp novel species isolated from the respiratory tract of Marmot.</title>
        <authorList>
            <person name="Zhang G."/>
        </authorList>
    </citation>
    <scope>NUCLEOTIDE SEQUENCE [LARGE SCALE GENOMIC DNA]</scope>
    <source>
        <strain evidence="2 3">336</strain>
    </source>
</reference>
<evidence type="ECO:0008006" key="4">
    <source>
        <dbReference type="Google" id="ProtNLM"/>
    </source>
</evidence>
<protein>
    <recommendedName>
        <fullName evidence="4">ATP synthase protein I</fullName>
    </recommendedName>
</protein>
<keyword evidence="3" id="KW-1185">Reference proteome</keyword>
<evidence type="ECO:0000313" key="3">
    <source>
        <dbReference type="Proteomes" id="UP000436181"/>
    </source>
</evidence>
<comment type="caution">
    <text evidence="2">The sequence shown here is derived from an EMBL/GenBank/DDBJ whole genome shotgun (WGS) entry which is preliminary data.</text>
</comment>